<keyword evidence="2" id="KW-1185">Reference proteome</keyword>
<dbReference type="GeneID" id="72777405"/>
<evidence type="ECO:0000313" key="2">
    <source>
        <dbReference type="Proteomes" id="UP001056425"/>
    </source>
</evidence>
<accession>A0A9E7SE16</accession>
<evidence type="ECO:0000313" key="1">
    <source>
        <dbReference type="EMBL" id="USH00553.1"/>
    </source>
</evidence>
<dbReference type="EMBL" id="CP080572">
    <property type="protein sequence ID" value="USH00553.1"/>
    <property type="molecule type" value="Genomic_DNA"/>
</dbReference>
<gene>
    <name evidence="1" type="ORF">K1720_03630</name>
</gene>
<reference evidence="1 2" key="1">
    <citation type="submission" date="2021-08" db="EMBL/GenBank/DDBJ databases">
        <title>Thermococcus onnuriiensis IOH2.</title>
        <authorList>
            <person name="Park Y.-J."/>
        </authorList>
    </citation>
    <scope>NUCLEOTIDE SEQUENCE [LARGE SCALE GENOMIC DNA]</scope>
    <source>
        <strain evidence="1 2">IOH2</strain>
    </source>
</reference>
<sequence>MKDLRVRGPYSVWKFREKRGNVWNIPSRTKEETCNTNKRFAIEKVKLAKIPGVFSLNKNKLGNIIIQKDFFTWFNVRGV</sequence>
<protein>
    <submittedName>
        <fullName evidence="1">Uncharacterized protein</fullName>
    </submittedName>
</protein>
<organism evidence="1 2">
    <name type="scientific">Thermococcus argininiproducens</name>
    <dbReference type="NCBI Taxonomy" id="2866384"/>
    <lineage>
        <taxon>Archaea</taxon>
        <taxon>Methanobacteriati</taxon>
        <taxon>Methanobacteriota</taxon>
        <taxon>Thermococci</taxon>
        <taxon>Thermococcales</taxon>
        <taxon>Thermococcaceae</taxon>
        <taxon>Thermococcus</taxon>
    </lineage>
</organism>
<dbReference type="RefSeq" id="WP_251950011.1">
    <property type="nucleotide sequence ID" value="NZ_CP080572.1"/>
</dbReference>
<dbReference type="Proteomes" id="UP001056425">
    <property type="component" value="Chromosome"/>
</dbReference>
<proteinExistence type="predicted"/>
<dbReference type="KEGG" id="thei:K1720_03630"/>
<name>A0A9E7SE16_9EURY</name>
<dbReference type="AlphaFoldDB" id="A0A9E7SE16"/>